<dbReference type="Proteomes" id="UP001558613">
    <property type="component" value="Unassembled WGS sequence"/>
</dbReference>
<evidence type="ECO:0000256" key="1">
    <source>
        <dbReference type="SAM" id="MobiDB-lite"/>
    </source>
</evidence>
<sequence length="139" mass="15438">MEGLLLLPKGAASEDRVPLARFNVSDRGLPLHPKGLLQTRRPKGATTLLHREEEPHPPESTQRNSNGRQRAHTATEGSRGPAALEGRAQSNAEMKFEMTAGGPSLTNRASNDCIQRLLIQRHDKLYRESCYGSWVMIGW</sequence>
<reference evidence="2 3" key="1">
    <citation type="submission" date="2023-09" db="EMBL/GenBank/DDBJ databases">
        <authorList>
            <person name="Wang M."/>
        </authorList>
    </citation>
    <scope>NUCLEOTIDE SEQUENCE [LARGE SCALE GENOMIC DNA]</scope>
    <source>
        <strain evidence="2">GT-2023</strain>
        <tissue evidence="2">Liver</tissue>
    </source>
</reference>
<name>A0ABR3NHW1_9TELE</name>
<keyword evidence="3" id="KW-1185">Reference proteome</keyword>
<proteinExistence type="predicted"/>
<comment type="caution">
    <text evidence="2">The sequence shown here is derived from an EMBL/GenBank/DDBJ whole genome shotgun (WGS) entry which is preliminary data.</text>
</comment>
<organism evidence="2 3">
    <name type="scientific">Cirrhinus molitorella</name>
    <name type="common">mud carp</name>
    <dbReference type="NCBI Taxonomy" id="172907"/>
    <lineage>
        <taxon>Eukaryota</taxon>
        <taxon>Metazoa</taxon>
        <taxon>Chordata</taxon>
        <taxon>Craniata</taxon>
        <taxon>Vertebrata</taxon>
        <taxon>Euteleostomi</taxon>
        <taxon>Actinopterygii</taxon>
        <taxon>Neopterygii</taxon>
        <taxon>Teleostei</taxon>
        <taxon>Ostariophysi</taxon>
        <taxon>Cypriniformes</taxon>
        <taxon>Cyprinidae</taxon>
        <taxon>Labeoninae</taxon>
        <taxon>Labeonini</taxon>
        <taxon>Cirrhinus</taxon>
    </lineage>
</organism>
<accession>A0ABR3NHW1</accession>
<evidence type="ECO:0000313" key="2">
    <source>
        <dbReference type="EMBL" id="KAL1276220.1"/>
    </source>
</evidence>
<evidence type="ECO:0000313" key="3">
    <source>
        <dbReference type="Proteomes" id="UP001558613"/>
    </source>
</evidence>
<gene>
    <name evidence="2" type="ORF">QQF64_035843</name>
</gene>
<dbReference type="EMBL" id="JAYMGO010000004">
    <property type="protein sequence ID" value="KAL1276220.1"/>
    <property type="molecule type" value="Genomic_DNA"/>
</dbReference>
<protein>
    <submittedName>
        <fullName evidence="2">Uncharacterized protein</fullName>
    </submittedName>
</protein>
<feature type="region of interest" description="Disordered" evidence="1">
    <location>
        <begin position="25"/>
        <end position="107"/>
    </location>
</feature>